<dbReference type="EMBL" id="OZ034814">
    <property type="protein sequence ID" value="CAL1358833.1"/>
    <property type="molecule type" value="Genomic_DNA"/>
</dbReference>
<protein>
    <submittedName>
        <fullName evidence="2">Uncharacterized protein</fullName>
    </submittedName>
</protein>
<feature type="transmembrane region" description="Helical" evidence="1">
    <location>
        <begin position="98"/>
        <end position="118"/>
    </location>
</feature>
<reference evidence="2 3" key="1">
    <citation type="submission" date="2024-04" db="EMBL/GenBank/DDBJ databases">
        <authorList>
            <person name="Fracassetti M."/>
        </authorList>
    </citation>
    <scope>NUCLEOTIDE SEQUENCE [LARGE SCALE GENOMIC DNA]</scope>
</reference>
<proteinExistence type="predicted"/>
<dbReference type="AlphaFoldDB" id="A0AAV2CQZ6"/>
<feature type="transmembrane region" description="Helical" evidence="1">
    <location>
        <begin position="69"/>
        <end position="86"/>
    </location>
</feature>
<dbReference type="Proteomes" id="UP001497516">
    <property type="component" value="Chromosome 10"/>
</dbReference>
<keyword evidence="1" id="KW-1133">Transmembrane helix</keyword>
<evidence type="ECO:0000256" key="1">
    <source>
        <dbReference type="SAM" id="Phobius"/>
    </source>
</evidence>
<name>A0AAV2CQZ6_9ROSI</name>
<sequence>MMVSASREILSPPAGADDFSGCRLLCVCFSLVTETGLPRLVSLFLSFLFGSAAFRFCSASRSRYLPCMYIYVIHGVSLSLSLSISLSQHEAMTMKRIAFLSSASFRFGIGGAACFAAGRRRMAGVFRRQPVGSAMDGGASRFRSQFHI</sequence>
<evidence type="ECO:0000313" key="2">
    <source>
        <dbReference type="EMBL" id="CAL1358833.1"/>
    </source>
</evidence>
<keyword evidence="1" id="KW-0472">Membrane</keyword>
<gene>
    <name evidence="2" type="ORF">LTRI10_LOCUS6359</name>
</gene>
<keyword evidence="1" id="KW-0812">Transmembrane</keyword>
<keyword evidence="3" id="KW-1185">Reference proteome</keyword>
<feature type="transmembrane region" description="Helical" evidence="1">
    <location>
        <begin position="40"/>
        <end position="57"/>
    </location>
</feature>
<accession>A0AAV2CQZ6</accession>
<evidence type="ECO:0000313" key="3">
    <source>
        <dbReference type="Proteomes" id="UP001497516"/>
    </source>
</evidence>
<organism evidence="2 3">
    <name type="scientific">Linum trigynum</name>
    <dbReference type="NCBI Taxonomy" id="586398"/>
    <lineage>
        <taxon>Eukaryota</taxon>
        <taxon>Viridiplantae</taxon>
        <taxon>Streptophyta</taxon>
        <taxon>Embryophyta</taxon>
        <taxon>Tracheophyta</taxon>
        <taxon>Spermatophyta</taxon>
        <taxon>Magnoliopsida</taxon>
        <taxon>eudicotyledons</taxon>
        <taxon>Gunneridae</taxon>
        <taxon>Pentapetalae</taxon>
        <taxon>rosids</taxon>
        <taxon>fabids</taxon>
        <taxon>Malpighiales</taxon>
        <taxon>Linaceae</taxon>
        <taxon>Linum</taxon>
    </lineage>
</organism>